<keyword evidence="7" id="KW-0521">NADP</keyword>
<dbReference type="PANTHER" id="PTHR45846">
    <property type="entry name" value="TRNA-DIHYDROURIDINE(47) SYNTHASE [NAD(P)(+)]-LIKE"/>
    <property type="match status" value="1"/>
</dbReference>
<dbReference type="Gene3D" id="1.10.1200.80">
    <property type="entry name" value="Putative flavin oxidoreducatase, domain 2"/>
    <property type="match status" value="1"/>
</dbReference>
<evidence type="ECO:0000256" key="4">
    <source>
        <dbReference type="ARBA" id="ARBA00022630"/>
    </source>
</evidence>
<dbReference type="CDD" id="cd02801">
    <property type="entry name" value="DUS_like_FMN"/>
    <property type="match status" value="1"/>
</dbReference>
<evidence type="ECO:0000256" key="13">
    <source>
        <dbReference type="PIRSR" id="PIRSR006621-1"/>
    </source>
</evidence>
<sequence>MISRNDNKNVTDDSRGGCAVRVAAAGQDVLSGTKKEGQLAVERIYGSTFPVILGPMAGVTDLAFRLLCREQGCDVTVTEMISAKALYYGNKNTIPLLETDPGEAPVGVQIFGSEPELMGQMAHKIEDRGFAFVDINMGCPVPKIVNNHEGSALMKQPELAGRIVREVKKAVSLPVTVKFRLGFDEAHKNAVEFARVMEDSGADAIAVHGRTREQYYSGRADWEAIRQVKEAVSLPVIANGDILSAEAALAIREQTGCDGIMVARGSKGNPWIFREIRAALRGEPVPAPPTAQERIDMLLRHAALCVRYKGEYTGIREMRKHAAWYTAGLRGSSRLRQEVNQVTTLKELYELLTGSC</sequence>
<evidence type="ECO:0000256" key="5">
    <source>
        <dbReference type="ARBA" id="ARBA00022643"/>
    </source>
</evidence>
<evidence type="ECO:0000256" key="10">
    <source>
        <dbReference type="ARBA" id="ARBA00048205"/>
    </source>
</evidence>
<accession>A0A9D1X5A4</accession>
<dbReference type="InterPro" id="IPR013785">
    <property type="entry name" value="Aldolase_TIM"/>
</dbReference>
<feature type="binding site" evidence="14">
    <location>
        <position position="178"/>
    </location>
    <ligand>
        <name>FMN</name>
        <dbReference type="ChEBI" id="CHEBI:58210"/>
    </ligand>
</feature>
<keyword evidence="5 12" id="KW-0288">FMN</keyword>
<dbReference type="InterPro" id="IPR018517">
    <property type="entry name" value="tRNA_hU_synthase_CS"/>
</dbReference>
<evidence type="ECO:0000259" key="15">
    <source>
        <dbReference type="Pfam" id="PF01207"/>
    </source>
</evidence>
<keyword evidence="9 12" id="KW-0560">Oxidoreductase</keyword>
<evidence type="ECO:0000256" key="2">
    <source>
        <dbReference type="ARBA" id="ARBA00002790"/>
    </source>
</evidence>
<dbReference type="NCBIfam" id="TIGR00737">
    <property type="entry name" value="nifR3_yhdG"/>
    <property type="match status" value="1"/>
</dbReference>
<feature type="domain" description="DUS-like FMN-binding" evidence="15">
    <location>
        <begin position="53"/>
        <end position="350"/>
    </location>
</feature>
<dbReference type="PIRSF" id="PIRSF006621">
    <property type="entry name" value="Dus"/>
    <property type="match status" value="1"/>
</dbReference>
<feature type="binding site" evidence="14">
    <location>
        <begin position="55"/>
        <end position="57"/>
    </location>
    <ligand>
        <name>FMN</name>
        <dbReference type="ChEBI" id="CHEBI:58210"/>
    </ligand>
</feature>
<dbReference type="EC" id="1.3.1.-" evidence="12"/>
<keyword evidence="6 12" id="KW-0819">tRNA processing</keyword>
<comment type="function">
    <text evidence="2 12">Catalyzes the synthesis of 5,6-dihydrouridine (D), a modified base found in the D-loop of most tRNAs, via the reduction of the C5-C6 double bond in target uridines.</text>
</comment>
<dbReference type="SUPFAM" id="SSF51395">
    <property type="entry name" value="FMN-linked oxidoreductases"/>
    <property type="match status" value="1"/>
</dbReference>
<dbReference type="PANTHER" id="PTHR45846:SF1">
    <property type="entry name" value="TRNA-DIHYDROURIDINE(47) SYNTHASE [NAD(P)(+)]-LIKE"/>
    <property type="match status" value="1"/>
</dbReference>
<protein>
    <recommendedName>
        <fullName evidence="12">tRNA-dihydrouridine synthase</fullName>
        <ecNumber evidence="12">1.3.1.-</ecNumber>
    </recommendedName>
</protein>
<dbReference type="GO" id="GO:0050660">
    <property type="term" value="F:flavin adenine dinucleotide binding"/>
    <property type="evidence" value="ECO:0007669"/>
    <property type="project" value="InterPro"/>
</dbReference>
<organism evidence="16 17">
    <name type="scientific">Candidatus Anaerobutyricum stercoripullorum</name>
    <dbReference type="NCBI Taxonomy" id="2838456"/>
    <lineage>
        <taxon>Bacteria</taxon>
        <taxon>Bacillati</taxon>
        <taxon>Bacillota</taxon>
        <taxon>Clostridia</taxon>
        <taxon>Lachnospirales</taxon>
        <taxon>Lachnospiraceae</taxon>
        <taxon>Anaerobutyricum</taxon>
    </lineage>
</organism>
<name>A0A9D1X5A4_9FIRM</name>
<dbReference type="Proteomes" id="UP000886805">
    <property type="component" value="Unassembled WGS sequence"/>
</dbReference>
<keyword evidence="8" id="KW-0694">RNA-binding</keyword>
<comment type="catalytic activity">
    <reaction evidence="11">
        <text>a 5,6-dihydrouridine in tRNA + NAD(+) = a uridine in tRNA + NADH + H(+)</text>
        <dbReference type="Rhea" id="RHEA:54452"/>
        <dbReference type="Rhea" id="RHEA-COMP:13339"/>
        <dbReference type="Rhea" id="RHEA-COMP:13887"/>
        <dbReference type="ChEBI" id="CHEBI:15378"/>
        <dbReference type="ChEBI" id="CHEBI:57540"/>
        <dbReference type="ChEBI" id="CHEBI:57945"/>
        <dbReference type="ChEBI" id="CHEBI:65315"/>
        <dbReference type="ChEBI" id="CHEBI:74443"/>
    </reaction>
</comment>
<comment type="caution">
    <text evidence="16">The sequence shown here is derived from an EMBL/GenBank/DDBJ whole genome shotgun (WGS) entry which is preliminary data.</text>
</comment>
<feature type="binding site" evidence="14">
    <location>
        <position position="208"/>
    </location>
    <ligand>
        <name>FMN</name>
        <dbReference type="ChEBI" id="CHEBI:58210"/>
    </ligand>
</feature>
<evidence type="ECO:0000313" key="17">
    <source>
        <dbReference type="Proteomes" id="UP000886805"/>
    </source>
</evidence>
<dbReference type="EMBL" id="DXEQ01000262">
    <property type="protein sequence ID" value="HIX73098.1"/>
    <property type="molecule type" value="Genomic_DNA"/>
</dbReference>
<dbReference type="Pfam" id="PF01207">
    <property type="entry name" value="Dus"/>
    <property type="match status" value="1"/>
</dbReference>
<keyword evidence="3" id="KW-0820">tRNA-binding</keyword>
<feature type="binding site" evidence="14">
    <location>
        <position position="109"/>
    </location>
    <ligand>
        <name>FMN</name>
        <dbReference type="ChEBI" id="CHEBI:58210"/>
    </ligand>
</feature>
<dbReference type="InterPro" id="IPR024036">
    <property type="entry name" value="tRNA-dHydroUridine_Synthase_C"/>
</dbReference>
<comment type="cofactor">
    <cofactor evidence="1 12 14">
        <name>FMN</name>
        <dbReference type="ChEBI" id="CHEBI:58210"/>
    </cofactor>
</comment>
<dbReference type="InterPro" id="IPR035587">
    <property type="entry name" value="DUS-like_FMN-bd"/>
</dbReference>
<evidence type="ECO:0000256" key="3">
    <source>
        <dbReference type="ARBA" id="ARBA00022555"/>
    </source>
</evidence>
<reference evidence="16" key="1">
    <citation type="journal article" date="2021" name="PeerJ">
        <title>Extensive microbial diversity within the chicken gut microbiome revealed by metagenomics and culture.</title>
        <authorList>
            <person name="Gilroy R."/>
            <person name="Ravi A."/>
            <person name="Getino M."/>
            <person name="Pursley I."/>
            <person name="Horton D.L."/>
            <person name="Alikhan N.F."/>
            <person name="Baker D."/>
            <person name="Gharbi K."/>
            <person name="Hall N."/>
            <person name="Watson M."/>
            <person name="Adriaenssens E.M."/>
            <person name="Foster-Nyarko E."/>
            <person name="Jarju S."/>
            <person name="Secka A."/>
            <person name="Antonio M."/>
            <person name="Oren A."/>
            <person name="Chaudhuri R.R."/>
            <person name="La Ragione R."/>
            <person name="Hildebrand F."/>
            <person name="Pallen M.J."/>
        </authorList>
    </citation>
    <scope>NUCLEOTIDE SEQUENCE</scope>
    <source>
        <strain evidence="16">ChiSxjej3B15-1167</strain>
    </source>
</reference>
<comment type="similarity">
    <text evidence="12">Belongs to the dus family.</text>
</comment>
<dbReference type="InterPro" id="IPR001269">
    <property type="entry name" value="DUS_fam"/>
</dbReference>
<feature type="active site" description="Proton donor" evidence="13">
    <location>
        <position position="139"/>
    </location>
</feature>
<evidence type="ECO:0000256" key="1">
    <source>
        <dbReference type="ARBA" id="ARBA00001917"/>
    </source>
</evidence>
<dbReference type="PROSITE" id="PS01136">
    <property type="entry name" value="UPF0034"/>
    <property type="match status" value="1"/>
</dbReference>
<reference evidence="16" key="2">
    <citation type="submission" date="2021-04" db="EMBL/GenBank/DDBJ databases">
        <authorList>
            <person name="Gilroy R."/>
        </authorList>
    </citation>
    <scope>NUCLEOTIDE SEQUENCE</scope>
    <source>
        <strain evidence="16">ChiSxjej3B15-1167</strain>
    </source>
</reference>
<dbReference type="GO" id="GO:0000049">
    <property type="term" value="F:tRNA binding"/>
    <property type="evidence" value="ECO:0007669"/>
    <property type="project" value="UniProtKB-KW"/>
</dbReference>
<evidence type="ECO:0000256" key="14">
    <source>
        <dbReference type="PIRSR" id="PIRSR006621-2"/>
    </source>
</evidence>
<evidence type="ECO:0000256" key="9">
    <source>
        <dbReference type="ARBA" id="ARBA00023002"/>
    </source>
</evidence>
<evidence type="ECO:0000256" key="8">
    <source>
        <dbReference type="ARBA" id="ARBA00022884"/>
    </source>
</evidence>
<gene>
    <name evidence="16" type="primary">dusB</name>
    <name evidence="16" type="ORF">H9849_08760</name>
</gene>
<dbReference type="Gene3D" id="3.20.20.70">
    <property type="entry name" value="Aldolase class I"/>
    <property type="match status" value="1"/>
</dbReference>
<dbReference type="AlphaFoldDB" id="A0A9D1X5A4"/>
<keyword evidence="14" id="KW-0547">Nucleotide-binding</keyword>
<comment type="catalytic activity">
    <reaction evidence="10">
        <text>a 5,6-dihydrouridine in tRNA + NADP(+) = a uridine in tRNA + NADPH + H(+)</text>
        <dbReference type="Rhea" id="RHEA:23624"/>
        <dbReference type="Rhea" id="RHEA-COMP:13339"/>
        <dbReference type="Rhea" id="RHEA-COMP:13887"/>
        <dbReference type="ChEBI" id="CHEBI:15378"/>
        <dbReference type="ChEBI" id="CHEBI:57783"/>
        <dbReference type="ChEBI" id="CHEBI:58349"/>
        <dbReference type="ChEBI" id="CHEBI:65315"/>
        <dbReference type="ChEBI" id="CHEBI:74443"/>
    </reaction>
</comment>
<dbReference type="GO" id="GO:0017150">
    <property type="term" value="F:tRNA dihydrouridine synthase activity"/>
    <property type="evidence" value="ECO:0007669"/>
    <property type="project" value="InterPro"/>
</dbReference>
<feature type="binding site" evidence="14">
    <location>
        <begin position="263"/>
        <end position="264"/>
    </location>
    <ligand>
        <name>FMN</name>
        <dbReference type="ChEBI" id="CHEBI:58210"/>
    </ligand>
</feature>
<proteinExistence type="inferred from homology"/>
<dbReference type="InterPro" id="IPR004652">
    <property type="entry name" value="DusB-like"/>
</dbReference>
<evidence type="ECO:0000256" key="12">
    <source>
        <dbReference type="PIRNR" id="PIRNR006621"/>
    </source>
</evidence>
<evidence type="ECO:0000256" key="6">
    <source>
        <dbReference type="ARBA" id="ARBA00022694"/>
    </source>
</evidence>
<evidence type="ECO:0000256" key="7">
    <source>
        <dbReference type="ARBA" id="ARBA00022857"/>
    </source>
</evidence>
<keyword evidence="4 12" id="KW-0285">Flavoprotein</keyword>
<evidence type="ECO:0000256" key="11">
    <source>
        <dbReference type="ARBA" id="ARBA00048802"/>
    </source>
</evidence>
<evidence type="ECO:0000313" key="16">
    <source>
        <dbReference type="EMBL" id="HIX73098.1"/>
    </source>
</evidence>